<dbReference type="PROSITE" id="PS51551">
    <property type="entry name" value="EPHRIN_RBD_2"/>
    <property type="match status" value="1"/>
</dbReference>
<evidence type="ECO:0000313" key="9">
    <source>
        <dbReference type="Proteomes" id="UP000035642"/>
    </source>
</evidence>
<dbReference type="GO" id="GO:0048013">
    <property type="term" value="P:ephrin receptor signaling pathway"/>
    <property type="evidence" value="ECO:0007669"/>
    <property type="project" value="TreeGrafter"/>
</dbReference>
<evidence type="ECO:0000256" key="6">
    <source>
        <dbReference type="PROSITE-ProRule" id="PRU00884"/>
    </source>
</evidence>
<comment type="similarity">
    <text evidence="6">Belongs to the ephrin family.</text>
</comment>
<keyword evidence="9" id="KW-1185">Reference proteome</keyword>
<keyword evidence="2" id="KW-0732">Signal</keyword>
<keyword evidence="5" id="KW-0325">Glycoprotein</keyword>
<dbReference type="GO" id="GO:0005886">
    <property type="term" value="C:plasma membrane"/>
    <property type="evidence" value="ECO:0007669"/>
    <property type="project" value="TreeGrafter"/>
</dbReference>
<keyword evidence="4" id="KW-1015">Disulfide bond</keyword>
<evidence type="ECO:0000259" key="8">
    <source>
        <dbReference type="PROSITE" id="PS51551"/>
    </source>
</evidence>
<organism evidence="9 10">
    <name type="scientific">Angiostrongylus cantonensis</name>
    <name type="common">Rat lungworm</name>
    <dbReference type="NCBI Taxonomy" id="6313"/>
    <lineage>
        <taxon>Eukaryota</taxon>
        <taxon>Metazoa</taxon>
        <taxon>Ecdysozoa</taxon>
        <taxon>Nematoda</taxon>
        <taxon>Chromadorea</taxon>
        <taxon>Rhabditida</taxon>
        <taxon>Rhabditina</taxon>
        <taxon>Rhabditomorpha</taxon>
        <taxon>Strongyloidea</taxon>
        <taxon>Metastrongylidae</taxon>
        <taxon>Angiostrongylus</taxon>
    </lineage>
</organism>
<evidence type="ECO:0000256" key="1">
    <source>
        <dbReference type="ARBA" id="ARBA00004370"/>
    </source>
</evidence>
<feature type="compositionally biased region" description="Low complexity" evidence="7">
    <location>
        <begin position="136"/>
        <end position="145"/>
    </location>
</feature>
<dbReference type="AlphaFoldDB" id="A0A0K0CY24"/>
<dbReference type="GO" id="GO:0046875">
    <property type="term" value="F:ephrin receptor binding"/>
    <property type="evidence" value="ECO:0007669"/>
    <property type="project" value="TreeGrafter"/>
</dbReference>
<dbReference type="WBParaSite" id="ACAC_0000251901-mRNA-1">
    <property type="protein sequence ID" value="ACAC_0000251901-mRNA-1"/>
    <property type="gene ID" value="ACAC_0000251901"/>
</dbReference>
<dbReference type="InterPro" id="IPR031328">
    <property type="entry name" value="Ephrin"/>
</dbReference>
<evidence type="ECO:0000256" key="4">
    <source>
        <dbReference type="ARBA" id="ARBA00023157"/>
    </source>
</evidence>
<comment type="subcellular location">
    <subcellularLocation>
        <location evidence="1">Membrane</location>
    </subcellularLocation>
</comment>
<evidence type="ECO:0000256" key="5">
    <source>
        <dbReference type="ARBA" id="ARBA00023180"/>
    </source>
</evidence>
<dbReference type="PANTHER" id="PTHR11304:SF29">
    <property type="entry name" value="EPHRIN"/>
    <property type="match status" value="1"/>
</dbReference>
<dbReference type="PANTHER" id="PTHR11304">
    <property type="entry name" value="EPHRIN"/>
    <property type="match status" value="1"/>
</dbReference>
<evidence type="ECO:0000256" key="7">
    <source>
        <dbReference type="SAM" id="MobiDB-lite"/>
    </source>
</evidence>
<dbReference type="SUPFAM" id="SSF49503">
    <property type="entry name" value="Cupredoxins"/>
    <property type="match status" value="1"/>
</dbReference>
<protein>
    <submittedName>
        <fullName evidence="10">Ephrin RBD domain-containing protein</fullName>
    </submittedName>
</protein>
<feature type="compositionally biased region" description="Polar residues" evidence="7">
    <location>
        <begin position="118"/>
        <end position="129"/>
    </location>
</feature>
<accession>A0A0K0CY24</accession>
<reference evidence="10" key="2">
    <citation type="submission" date="2017-02" db="UniProtKB">
        <authorList>
            <consortium name="WormBaseParasite"/>
        </authorList>
    </citation>
    <scope>IDENTIFICATION</scope>
</reference>
<dbReference type="Pfam" id="PF00812">
    <property type="entry name" value="Ephrin"/>
    <property type="match status" value="1"/>
</dbReference>
<dbReference type="InterPro" id="IPR001799">
    <property type="entry name" value="Ephrin_RBD"/>
</dbReference>
<dbReference type="Gene3D" id="2.60.40.420">
    <property type="entry name" value="Cupredoxins - blue copper proteins"/>
    <property type="match status" value="1"/>
</dbReference>
<dbReference type="InterPro" id="IPR008972">
    <property type="entry name" value="Cupredoxin"/>
</dbReference>
<comment type="caution">
    <text evidence="6">Lacks conserved residue(s) required for the propagation of feature annotation.</text>
</comment>
<dbReference type="Proteomes" id="UP000035642">
    <property type="component" value="Unassembled WGS sequence"/>
</dbReference>
<dbReference type="GO" id="GO:0007411">
    <property type="term" value="P:axon guidance"/>
    <property type="evidence" value="ECO:0007669"/>
    <property type="project" value="TreeGrafter"/>
</dbReference>
<proteinExistence type="inferred from homology"/>
<reference evidence="9" key="1">
    <citation type="submission" date="2012-09" db="EMBL/GenBank/DDBJ databases">
        <authorList>
            <person name="Martin A.A."/>
        </authorList>
    </citation>
    <scope>NUCLEOTIDE SEQUENCE</scope>
</reference>
<name>A0A0K0CY24_ANGCA</name>
<evidence type="ECO:0000256" key="2">
    <source>
        <dbReference type="ARBA" id="ARBA00022729"/>
    </source>
</evidence>
<keyword evidence="3" id="KW-0472">Membrane</keyword>
<evidence type="ECO:0000256" key="3">
    <source>
        <dbReference type="ARBA" id="ARBA00023136"/>
    </source>
</evidence>
<feature type="region of interest" description="Disordered" evidence="7">
    <location>
        <begin position="118"/>
        <end position="145"/>
    </location>
</feature>
<dbReference type="STRING" id="6313.A0A0K0CY24"/>
<feature type="domain" description="Ephrin RBD" evidence="8">
    <location>
        <begin position="1"/>
        <end position="110"/>
    </location>
</feature>
<evidence type="ECO:0000313" key="10">
    <source>
        <dbReference type="WBParaSite" id="ACAC_0000251901-mRNA-1"/>
    </source>
</evidence>
<sequence>MDDTIRVICPGINAKKKYLKIHKVSALSFNECLLETQKTLIATCDGSSRSEEPTIVSVRRFSRLPSSQAILFEPGETYYWIATSTGERDGIDQTQRGMCAAYNMRLVIHVREYSKESSTAIPRTTTSRAVQRDPSSRQYGSESGSSKFTALAHSFLYEHRREPKFDGFTSEQLQKVAALAQQGATGTFSFDTPVEVSETVTDAPLETENVYWDTAPLLQDVLNSASDNIVLGSNGDGDEEGTFVVHEDIGRSYEYQSDAVGSSSVVRLLYATFFLLIWNSAF</sequence>